<dbReference type="InterPro" id="IPR036390">
    <property type="entry name" value="WH_DNA-bd_sf"/>
</dbReference>
<dbReference type="FunFam" id="3.40.50.10140:FF:000007">
    <property type="entry name" value="Disease resistance protein (TIR-NBS-LRR class)"/>
    <property type="match status" value="1"/>
</dbReference>
<feature type="domain" description="TIR" evidence="5">
    <location>
        <begin position="21"/>
        <end position="187"/>
    </location>
</feature>
<dbReference type="InterPro" id="IPR042197">
    <property type="entry name" value="Apaf_helical"/>
</dbReference>
<dbReference type="Gene3D" id="1.10.8.430">
    <property type="entry name" value="Helical domain of apoptotic protease-activating factors"/>
    <property type="match status" value="1"/>
</dbReference>
<dbReference type="Gene3D" id="3.40.50.10140">
    <property type="entry name" value="Toll/interleukin-1 receptor homology (TIR) domain"/>
    <property type="match status" value="1"/>
</dbReference>
<dbReference type="InterPro" id="IPR027417">
    <property type="entry name" value="P-loop_NTPase"/>
</dbReference>
<organism evidence="6">
    <name type="scientific">Ziziphus jujuba</name>
    <name type="common">Chinese jujube</name>
    <name type="synonym">Ziziphus sativa</name>
    <dbReference type="NCBI Taxonomy" id="326968"/>
    <lineage>
        <taxon>Eukaryota</taxon>
        <taxon>Viridiplantae</taxon>
        <taxon>Streptophyta</taxon>
        <taxon>Embryophyta</taxon>
        <taxon>Tracheophyta</taxon>
        <taxon>Spermatophyta</taxon>
        <taxon>Magnoliopsida</taxon>
        <taxon>eudicotyledons</taxon>
        <taxon>Gunneridae</taxon>
        <taxon>Pentapetalae</taxon>
        <taxon>rosids</taxon>
        <taxon>fabids</taxon>
        <taxon>Rosales</taxon>
        <taxon>Rhamnaceae</taxon>
        <taxon>Paliureae</taxon>
        <taxon>Ziziphus</taxon>
    </lineage>
</organism>
<dbReference type="AlphaFoldDB" id="A0A6P4ADG6"/>
<dbReference type="GO" id="GO:0007165">
    <property type="term" value="P:signal transduction"/>
    <property type="evidence" value="ECO:0007669"/>
    <property type="project" value="InterPro"/>
</dbReference>
<dbReference type="InterPro" id="IPR044974">
    <property type="entry name" value="Disease_R_plants"/>
</dbReference>
<dbReference type="InterPro" id="IPR035897">
    <property type="entry name" value="Toll_tir_struct_dom_sf"/>
</dbReference>
<dbReference type="Pfam" id="PF23282">
    <property type="entry name" value="WHD_ROQ1"/>
    <property type="match status" value="1"/>
</dbReference>
<dbReference type="GO" id="GO:0043531">
    <property type="term" value="F:ADP binding"/>
    <property type="evidence" value="ECO:0007669"/>
    <property type="project" value="InterPro"/>
</dbReference>
<accession>A0A6P4ADG6</accession>
<dbReference type="PRINTS" id="PR00364">
    <property type="entry name" value="DISEASERSIST"/>
</dbReference>
<reference evidence="6" key="1">
    <citation type="submission" date="2022-04" db="UniProtKB">
        <authorList>
            <consortium name="RefSeq"/>
        </authorList>
    </citation>
    <scope>IDENTIFICATION</scope>
    <source>
        <tissue evidence="6">In vitro plantlets</tissue>
    </source>
</reference>
<dbReference type="SUPFAM" id="SSF52540">
    <property type="entry name" value="P-loop containing nucleoside triphosphate hydrolases"/>
    <property type="match status" value="1"/>
</dbReference>
<dbReference type="GO" id="GO:0006952">
    <property type="term" value="P:defense response"/>
    <property type="evidence" value="ECO:0007669"/>
    <property type="project" value="UniProtKB-KW"/>
</dbReference>
<dbReference type="InterPro" id="IPR002182">
    <property type="entry name" value="NB-ARC"/>
</dbReference>
<keyword evidence="4" id="KW-0520">NAD</keyword>
<name>A0A6P4ADG6_ZIZJJ</name>
<dbReference type="InterPro" id="IPR000157">
    <property type="entry name" value="TIR_dom"/>
</dbReference>
<dbReference type="InterPro" id="IPR058192">
    <property type="entry name" value="WHD_ROQ1-like"/>
</dbReference>
<dbReference type="PANTHER" id="PTHR11017">
    <property type="entry name" value="LEUCINE-RICH REPEAT-CONTAINING PROTEIN"/>
    <property type="match status" value="1"/>
</dbReference>
<evidence type="ECO:0000256" key="1">
    <source>
        <dbReference type="ARBA" id="ARBA00022614"/>
    </source>
</evidence>
<evidence type="ECO:0000256" key="3">
    <source>
        <dbReference type="ARBA" id="ARBA00022821"/>
    </source>
</evidence>
<dbReference type="SUPFAM" id="SSF46785">
    <property type="entry name" value="Winged helix' DNA-binding domain"/>
    <property type="match status" value="1"/>
</dbReference>
<dbReference type="RefSeq" id="XP_015883721.1">
    <property type="nucleotide sequence ID" value="XM_016028235.2"/>
</dbReference>
<keyword evidence="1" id="KW-0433">Leucine-rich repeat</keyword>
<dbReference type="PANTHER" id="PTHR11017:SF573">
    <property type="entry name" value="ADP-RIBOSYL CYCLASE_CYCLIC ADP-RIBOSE HYDROLASE"/>
    <property type="match status" value="1"/>
</dbReference>
<proteinExistence type="predicted"/>
<gene>
    <name evidence="6" type="primary">LOC107419491</name>
</gene>
<dbReference type="PROSITE" id="PS50104">
    <property type="entry name" value="TIR"/>
    <property type="match status" value="1"/>
</dbReference>
<evidence type="ECO:0000259" key="5">
    <source>
        <dbReference type="PROSITE" id="PS50104"/>
    </source>
</evidence>
<dbReference type="Pfam" id="PF00931">
    <property type="entry name" value="NB-ARC"/>
    <property type="match status" value="1"/>
</dbReference>
<sequence>MDHLLASTSFYSSSSGKNTAQNHHVFLSFRGIDTRDNFTGHVYRALQQKGIQTFIDNEELRRGEEISPSLIKAIRGSKISIIIFSENYASSSWCLDELVEILECRELLGQLVWPVFFNVDPSDVRNHRGSFGVALAQYEESSNKNKEKLPLWKIALNKASNLSGWYLAHRDESQVIQKIVDAALTKLNHTPLHVAKYPTGIEGCLHELSTLIDLGKNDVRIIGIYGIGGIGKTTIAKAVFNKFTNEFEGSCFLADVRDMSKQQFGLIQLQEMLLFDILANRNLKVGNTHRGVNIIRERLCHKRILLVLDDVDELGQLETLAGGHEWFGLGSRIIITARNKHLLTTHGANGIYEVRGLDHQRALELLSWNAFKRKQPVDDYFVLSHRVVNYASGHPLTLEVLGSFLCGRTEHEWKSTIQNLEKKPHKKVYEILKISYDALQADEKSIFLDVACFFVGHDKDFVIQVLGSSDFCPIIGMGVLTDMSLIKIEFNKLRMHPLIQEVGKEIVRQESLEAGKHSRLWSLDDVIHVFSEKKGTNSIEGIMLKYPEQRTLHLNAKAFKGMKRLRLLALSNIVLSSTIEYAPNELRFVDLPGYSFPTFSFNSGPKKTCHSQNGL</sequence>
<evidence type="ECO:0000256" key="4">
    <source>
        <dbReference type="ARBA" id="ARBA00023027"/>
    </source>
</evidence>
<protein>
    <submittedName>
        <fullName evidence="6">TMV resistance protein N-like</fullName>
    </submittedName>
</protein>
<dbReference type="SMART" id="SM00255">
    <property type="entry name" value="TIR"/>
    <property type="match status" value="1"/>
</dbReference>
<dbReference type="SUPFAM" id="SSF52200">
    <property type="entry name" value="Toll/Interleukin receptor TIR domain"/>
    <property type="match status" value="1"/>
</dbReference>
<keyword evidence="3" id="KW-0611">Plant defense</keyword>
<dbReference type="Pfam" id="PF01582">
    <property type="entry name" value="TIR"/>
    <property type="match status" value="1"/>
</dbReference>
<keyword evidence="2" id="KW-0677">Repeat</keyword>
<evidence type="ECO:0000256" key="2">
    <source>
        <dbReference type="ARBA" id="ARBA00022737"/>
    </source>
</evidence>
<evidence type="ECO:0000313" key="6">
    <source>
        <dbReference type="RefSeq" id="XP_015883721.1"/>
    </source>
</evidence>
<dbReference type="Gene3D" id="3.40.50.300">
    <property type="entry name" value="P-loop containing nucleotide triphosphate hydrolases"/>
    <property type="match status" value="1"/>
</dbReference>